<dbReference type="Proteomes" id="UP001432014">
    <property type="component" value="Chromosome"/>
</dbReference>
<dbReference type="Gene3D" id="3.10.180.10">
    <property type="entry name" value="2,3-Dihydroxybiphenyl 1,2-Dioxygenase, domain 1"/>
    <property type="match status" value="1"/>
</dbReference>
<keyword evidence="2" id="KW-0456">Lyase</keyword>
<organism evidence="2 3">
    <name type="scientific">Kitasatospora herbaricolor</name>
    <dbReference type="NCBI Taxonomy" id="68217"/>
    <lineage>
        <taxon>Bacteria</taxon>
        <taxon>Bacillati</taxon>
        <taxon>Actinomycetota</taxon>
        <taxon>Actinomycetes</taxon>
        <taxon>Kitasatosporales</taxon>
        <taxon>Streptomycetaceae</taxon>
        <taxon>Kitasatospora</taxon>
    </lineage>
</organism>
<accession>A0ABZ1W2N0</accession>
<evidence type="ECO:0000313" key="2">
    <source>
        <dbReference type="EMBL" id="WUS55096.1"/>
    </source>
</evidence>
<feature type="domain" description="Glyoxalase-like" evidence="1">
    <location>
        <begin position="117"/>
        <end position="223"/>
    </location>
</feature>
<dbReference type="InterPro" id="IPR041581">
    <property type="entry name" value="Glyoxalase_6"/>
</dbReference>
<dbReference type="InterPro" id="IPR029068">
    <property type="entry name" value="Glyas_Bleomycin-R_OHBP_Dase"/>
</dbReference>
<name>A0ABZ1W2N0_9ACTN</name>
<dbReference type="EC" id="4.2.1.96" evidence="2"/>
<dbReference type="PANTHER" id="PTHR35908:SF1">
    <property type="entry name" value="CONSERVED PROTEIN"/>
    <property type="match status" value="1"/>
</dbReference>
<proteinExistence type="predicted"/>
<dbReference type="EMBL" id="CP108482">
    <property type="protein sequence ID" value="WUS55096.1"/>
    <property type="molecule type" value="Genomic_DNA"/>
</dbReference>
<evidence type="ECO:0000313" key="3">
    <source>
        <dbReference type="Proteomes" id="UP001432014"/>
    </source>
</evidence>
<dbReference type="InterPro" id="IPR001533">
    <property type="entry name" value="Pterin_deHydtase"/>
</dbReference>
<sequence>MERTLSGPEASDALNDTGWRYLLDSLRTSVPARSPAGGIELAARAAAACGEHADGHLQADVRRGQVLLTLQSPDEAAVTTRDVDLAHRISAAVRAAGSRTEPGGGPEAARTVQLLEIAVDALDPAAVRPFWRAVLGYAGAAGASGPAAPLADPVGQGPALWFQRMDRARPQRNRLHLDICVPHDEAPRRIETALAAGGRLRSATRAPAFPVLADAEGNEACVTTWQGRG</sequence>
<protein>
    <submittedName>
        <fullName evidence="2">4a-hydroxytetrahydrobiopterin dehydratase</fullName>
        <ecNumber evidence="2">4.2.1.96</ecNumber>
    </submittedName>
</protein>
<gene>
    <name evidence="2" type="ORF">OG469_05950</name>
</gene>
<dbReference type="RefSeq" id="WP_329500329.1">
    <property type="nucleotide sequence ID" value="NZ_CP108460.1"/>
</dbReference>
<dbReference type="GO" id="GO:0008124">
    <property type="term" value="F:4-alpha-hydroxytetrahydrobiopterin dehydratase activity"/>
    <property type="evidence" value="ECO:0007669"/>
    <property type="project" value="UniProtKB-EC"/>
</dbReference>
<reference evidence="2 3" key="1">
    <citation type="submission" date="2022-10" db="EMBL/GenBank/DDBJ databases">
        <title>The complete genomes of actinobacterial strains from the NBC collection.</title>
        <authorList>
            <person name="Joergensen T.S."/>
            <person name="Alvarez Arevalo M."/>
            <person name="Sterndorff E.B."/>
            <person name="Faurdal D."/>
            <person name="Vuksanovic O."/>
            <person name="Mourched A.-S."/>
            <person name="Charusanti P."/>
            <person name="Shaw S."/>
            <person name="Blin K."/>
            <person name="Weber T."/>
        </authorList>
    </citation>
    <scope>NUCLEOTIDE SEQUENCE [LARGE SCALE GENOMIC DNA]</scope>
    <source>
        <strain evidence="2 3">NBC_01247</strain>
    </source>
</reference>
<evidence type="ECO:0000259" key="1">
    <source>
        <dbReference type="Pfam" id="PF18029"/>
    </source>
</evidence>
<keyword evidence="3" id="KW-1185">Reference proteome</keyword>
<dbReference type="PANTHER" id="PTHR35908">
    <property type="entry name" value="HYPOTHETICAL FUSION PROTEIN"/>
    <property type="match status" value="1"/>
</dbReference>
<dbReference type="Pfam" id="PF18029">
    <property type="entry name" value="Glyoxalase_6"/>
    <property type="match status" value="1"/>
</dbReference>
<dbReference type="Pfam" id="PF01329">
    <property type="entry name" value="Pterin_4a"/>
    <property type="match status" value="1"/>
</dbReference>